<organism evidence="1 2">
    <name type="scientific">Oceanicoccus sagamiensis</name>
    <dbReference type="NCBI Taxonomy" id="716816"/>
    <lineage>
        <taxon>Bacteria</taxon>
        <taxon>Pseudomonadati</taxon>
        <taxon>Pseudomonadota</taxon>
        <taxon>Gammaproteobacteria</taxon>
        <taxon>Cellvibrionales</taxon>
        <taxon>Spongiibacteraceae</taxon>
        <taxon>Oceanicoccus</taxon>
    </lineage>
</organism>
<sequence length="114" mass="13083">MGFTVYKDGNPIATVKRKLLSLGYKYEVRKNKIIAGNIIYKVRHGNVIYNNNMLSCNWPKIIIENENESGKGIFFARSLEDDERFEVFLTGTAMDTVYISMLAINILHRKSVYG</sequence>
<accession>A0A1X9NBC3</accession>
<dbReference type="AlphaFoldDB" id="A0A1X9NBC3"/>
<name>A0A1X9NBC3_9GAMM</name>
<protein>
    <submittedName>
        <fullName evidence="1">Uncharacterized protein</fullName>
    </submittedName>
</protein>
<gene>
    <name evidence="1" type="ORF">BST96_09480</name>
</gene>
<evidence type="ECO:0000313" key="2">
    <source>
        <dbReference type="Proteomes" id="UP000193450"/>
    </source>
</evidence>
<proteinExistence type="predicted"/>
<dbReference type="STRING" id="716816.BST96_09480"/>
<reference evidence="1 2" key="1">
    <citation type="submission" date="2016-11" db="EMBL/GenBank/DDBJ databases">
        <title>Trade-off between light-utilization and light-protection in marine flavobacteria.</title>
        <authorList>
            <person name="Kumagai Y."/>
        </authorList>
    </citation>
    <scope>NUCLEOTIDE SEQUENCE [LARGE SCALE GENOMIC DNA]</scope>
    <source>
        <strain evidence="1 2">NBRC 107125</strain>
    </source>
</reference>
<dbReference type="KEGG" id="osg:BST96_09480"/>
<dbReference type="EMBL" id="CP019343">
    <property type="protein sequence ID" value="ARN74334.1"/>
    <property type="molecule type" value="Genomic_DNA"/>
</dbReference>
<evidence type="ECO:0000313" key="1">
    <source>
        <dbReference type="EMBL" id="ARN74334.1"/>
    </source>
</evidence>
<keyword evidence="2" id="KW-1185">Reference proteome</keyword>
<dbReference type="Proteomes" id="UP000193450">
    <property type="component" value="Chromosome"/>
</dbReference>